<evidence type="ECO:0000256" key="1">
    <source>
        <dbReference type="SAM" id="SignalP"/>
    </source>
</evidence>
<evidence type="ECO:0000313" key="2">
    <source>
        <dbReference type="EMBL" id="CRF31916.1"/>
    </source>
</evidence>
<feature type="signal peptide" evidence="1">
    <location>
        <begin position="1"/>
        <end position="20"/>
    </location>
</feature>
<organism evidence="2 3">
    <name type="scientific">Brachyspira suanatina</name>
    <dbReference type="NCBI Taxonomy" id="381802"/>
    <lineage>
        <taxon>Bacteria</taxon>
        <taxon>Pseudomonadati</taxon>
        <taxon>Spirochaetota</taxon>
        <taxon>Spirochaetia</taxon>
        <taxon>Brachyspirales</taxon>
        <taxon>Brachyspiraceae</taxon>
        <taxon>Brachyspira</taxon>
    </lineage>
</organism>
<proteinExistence type="predicted"/>
<protein>
    <submittedName>
        <fullName evidence="2">Uncharacterized protein</fullName>
    </submittedName>
</protein>
<keyword evidence="3" id="KW-1185">Reference proteome</keyword>
<feature type="chain" id="PRO_5005194504" evidence="1">
    <location>
        <begin position="21"/>
        <end position="417"/>
    </location>
</feature>
<dbReference type="Proteomes" id="UP000043763">
    <property type="component" value="Unassembled WGS sequence"/>
</dbReference>
<dbReference type="RefSeq" id="WP_245158031.1">
    <property type="nucleotide sequence ID" value="NZ_CVLB01000001.1"/>
</dbReference>
<accession>A0A0G4K4C8</accession>
<dbReference type="EMBL" id="CVLB01000001">
    <property type="protein sequence ID" value="CRF31916.1"/>
    <property type="molecule type" value="Genomic_DNA"/>
</dbReference>
<dbReference type="AlphaFoldDB" id="A0A0G4K4C8"/>
<gene>
    <name evidence="2" type="ORF">BRSU_0455</name>
</gene>
<sequence length="417" mass="48666">MKYFLHVAFFLCLHITYLYSQDINTEYNQFITKYFQMNNKYNQGYIDYISNNEYIINFFNNAKNFIENINPQFWKDVLNNPELIEKYPESPNTILLMSSIEFLYDIYNFNMSVGYAIEQKIKRKIQFNAASGDNYGLIIPLHFPLGTVGIGAYLNFQLEDTKSSLSYDNDFARLINSIDKVPFPYIEVFGSINCWTAPMSIGLRFAFMPGYSEFYNLFVKDTKIETFGLHGGMDLKFYIYRDKYFFVDARADFNVDYGKFNMAFMNDRYVFQMHNSANSTYTGAYFGTSADIKSKWISFALTPKLVGGLKLRDKVPYIDYFAIYGFIGVDLVYSFVDSDSEFGINTVTENINNQTYEFNTSMPKISIKDNYFSYDIRVGATIDIFYQSLSFEYAIFSKSFSVMFVPFVYRFAGEPKL</sequence>
<reference evidence="3" key="1">
    <citation type="submission" date="2015-04" db="EMBL/GenBank/DDBJ databases">
        <authorList>
            <person name="Mushtaq Mamoona"/>
        </authorList>
    </citation>
    <scope>NUCLEOTIDE SEQUENCE [LARGE SCALE GENOMIC DNA]</scope>
    <source>
        <strain evidence="3">AN4859/03</strain>
    </source>
</reference>
<keyword evidence="1" id="KW-0732">Signal</keyword>
<evidence type="ECO:0000313" key="3">
    <source>
        <dbReference type="Proteomes" id="UP000043763"/>
    </source>
</evidence>
<name>A0A0G4K4C8_9SPIR</name>